<feature type="chain" id="PRO_5044012888" evidence="1">
    <location>
        <begin position="24"/>
        <end position="317"/>
    </location>
</feature>
<protein>
    <submittedName>
        <fullName evidence="2">Uncharacterized protein</fullName>
    </submittedName>
</protein>
<evidence type="ECO:0000313" key="2">
    <source>
        <dbReference type="EMBL" id="KAK6542879.1"/>
    </source>
</evidence>
<comment type="caution">
    <text evidence="2">The sequence shown here is derived from an EMBL/GenBank/DDBJ whole genome shotgun (WGS) entry which is preliminary data.</text>
</comment>
<evidence type="ECO:0000313" key="3">
    <source>
        <dbReference type="Proteomes" id="UP001365542"/>
    </source>
</evidence>
<dbReference type="EMBL" id="JAVHJO010000002">
    <property type="protein sequence ID" value="KAK6542879.1"/>
    <property type="molecule type" value="Genomic_DNA"/>
</dbReference>
<evidence type="ECO:0000256" key="1">
    <source>
        <dbReference type="SAM" id="SignalP"/>
    </source>
</evidence>
<keyword evidence="3" id="KW-1185">Reference proteome</keyword>
<accession>A0AAV9XNW7</accession>
<dbReference type="Proteomes" id="UP001365542">
    <property type="component" value="Unassembled WGS sequence"/>
</dbReference>
<sequence>MRRHTQLYFVILWSLLQLTCIYAPDRIPNDQPTSRTFPVSPYWTDYMIHNKQYLRWIGQAVDWLHFTTDQECPEGTLLSYSSPVLYSKSINYLSDAMTKAQVRFKEAYERMIQPTPEGKAKLARFGFNTTEAADKMFDFMTQTRQEMADTVERYMEYSFLIDNMPGLRHPPGHTAVRNLFDLSLRLNSGEWNSEAETITLQPDGRVKFLAEWRAMFREISADVKWAKYLEAYTFKHMNTPAATELLEGWKDPGSSIGENHAIYEPFSYPVLWYRARKWFQCWQYPTFDFIDYAANILNPIPEPGPPVWVQKTQKDVA</sequence>
<name>A0AAV9XNW7_9PEZI</name>
<gene>
    <name evidence="2" type="ORF">TWF694_006818</name>
</gene>
<dbReference type="AlphaFoldDB" id="A0AAV9XNW7"/>
<feature type="signal peptide" evidence="1">
    <location>
        <begin position="1"/>
        <end position="23"/>
    </location>
</feature>
<organism evidence="2 3">
    <name type="scientific">Orbilia ellipsospora</name>
    <dbReference type="NCBI Taxonomy" id="2528407"/>
    <lineage>
        <taxon>Eukaryota</taxon>
        <taxon>Fungi</taxon>
        <taxon>Dikarya</taxon>
        <taxon>Ascomycota</taxon>
        <taxon>Pezizomycotina</taxon>
        <taxon>Orbiliomycetes</taxon>
        <taxon>Orbiliales</taxon>
        <taxon>Orbiliaceae</taxon>
        <taxon>Orbilia</taxon>
    </lineage>
</organism>
<proteinExistence type="predicted"/>
<keyword evidence="1" id="KW-0732">Signal</keyword>
<reference evidence="2 3" key="1">
    <citation type="submission" date="2019-10" db="EMBL/GenBank/DDBJ databases">
        <authorList>
            <person name="Palmer J.M."/>
        </authorList>
    </citation>
    <scope>NUCLEOTIDE SEQUENCE [LARGE SCALE GENOMIC DNA]</scope>
    <source>
        <strain evidence="2 3">TWF694</strain>
    </source>
</reference>